<dbReference type="Proteomes" id="UP000285266">
    <property type="component" value="Unassembled WGS sequence"/>
</dbReference>
<gene>
    <name evidence="1" type="ORF">BMONG18_0854</name>
</gene>
<protein>
    <submittedName>
        <fullName evidence="1">Uncharacterized protein</fullName>
    </submittedName>
</protein>
<evidence type="ECO:0000313" key="1">
    <source>
        <dbReference type="EMBL" id="ROT86855.1"/>
    </source>
</evidence>
<dbReference type="AlphaFoldDB" id="A0A423UDT5"/>
<organism evidence="1 2">
    <name type="scientific">Bifidobacterium mongoliense</name>
    <dbReference type="NCBI Taxonomy" id="518643"/>
    <lineage>
        <taxon>Bacteria</taxon>
        <taxon>Bacillati</taxon>
        <taxon>Actinomycetota</taxon>
        <taxon>Actinomycetes</taxon>
        <taxon>Bifidobacteriales</taxon>
        <taxon>Bifidobacteriaceae</taxon>
        <taxon>Bifidobacterium</taxon>
    </lineage>
</organism>
<sequence>MNVIERHVNTLIGALEGKRISPAFFERSLILKASVSSIFNRQDVFSLRSVGAPYYVTDLGVRFSEDPHRFYLLHCDIAGLRPIEESEIVHALSESDIASFGNKVDAFIVFFGDYRCVSKAIAERKSELIAQGSYSTLVYCGVVLAALGNGRSADFFESAVQKTDNPHLKYAAVHRMAAAEIKRFHRSNDAIKLLTQAKDSYIDKDDPLARCLD</sequence>
<evidence type="ECO:0000313" key="2">
    <source>
        <dbReference type="Proteomes" id="UP000285266"/>
    </source>
</evidence>
<dbReference type="RefSeq" id="WP_123644813.1">
    <property type="nucleotide sequence ID" value="NZ_QRAJ01000004.1"/>
</dbReference>
<comment type="caution">
    <text evidence="1">The sequence shown here is derived from an EMBL/GenBank/DDBJ whole genome shotgun (WGS) entry which is preliminary data.</text>
</comment>
<accession>A0A423UDT5</accession>
<name>A0A423UDT5_9BIFI</name>
<reference evidence="1 2" key="1">
    <citation type="submission" date="2018-07" db="EMBL/GenBank/DDBJ databases">
        <title>The role of parmesan cheese in vectoring bovine microbiota.</title>
        <authorList>
            <person name="Lugli G.A."/>
            <person name="Milani C."/>
        </authorList>
    </citation>
    <scope>NUCLEOTIDE SEQUENCE [LARGE SCALE GENOMIC DNA]</scope>
    <source>
        <strain evidence="1 2">BMONG18</strain>
    </source>
</reference>
<proteinExistence type="predicted"/>
<dbReference type="EMBL" id="QRAJ01000004">
    <property type="protein sequence ID" value="ROT86855.1"/>
    <property type="molecule type" value="Genomic_DNA"/>
</dbReference>